<evidence type="ECO:0000256" key="8">
    <source>
        <dbReference type="ARBA" id="ARBA00023242"/>
    </source>
</evidence>
<reference evidence="10" key="1">
    <citation type="submission" date="2017-02" db="UniProtKB">
        <authorList>
            <consortium name="WormBaseParasite"/>
        </authorList>
    </citation>
    <scope>IDENTIFICATION</scope>
</reference>
<evidence type="ECO:0000256" key="2">
    <source>
        <dbReference type="ARBA" id="ARBA00004496"/>
    </source>
</evidence>
<dbReference type="WBParaSite" id="ALUE_0000879501-mRNA-1">
    <property type="protein sequence ID" value="ALUE_0000879501-mRNA-1"/>
    <property type="gene ID" value="ALUE_0000879501"/>
</dbReference>
<dbReference type="UniPathway" id="UPA00988"/>
<dbReference type="AlphaFoldDB" id="A0A0M3HYX3"/>
<accession>A0A0M3HYX3</accession>
<organism evidence="9 10">
    <name type="scientific">Ascaris lumbricoides</name>
    <name type="common">Giant roundworm</name>
    <dbReference type="NCBI Taxonomy" id="6252"/>
    <lineage>
        <taxon>Eukaryota</taxon>
        <taxon>Metazoa</taxon>
        <taxon>Ecdysozoa</taxon>
        <taxon>Nematoda</taxon>
        <taxon>Chromadorea</taxon>
        <taxon>Rhabditida</taxon>
        <taxon>Spirurina</taxon>
        <taxon>Ascaridomorpha</taxon>
        <taxon>Ascaridoidea</taxon>
        <taxon>Ascarididae</taxon>
        <taxon>Ascaris</taxon>
    </lineage>
</organism>
<dbReference type="GO" id="GO:0005829">
    <property type="term" value="C:cytosol"/>
    <property type="evidence" value="ECO:0007669"/>
    <property type="project" value="TreeGrafter"/>
</dbReference>
<evidence type="ECO:0000313" key="9">
    <source>
        <dbReference type="Proteomes" id="UP000036681"/>
    </source>
</evidence>
<evidence type="ECO:0000256" key="4">
    <source>
        <dbReference type="ARBA" id="ARBA00009567"/>
    </source>
</evidence>
<evidence type="ECO:0000256" key="5">
    <source>
        <dbReference type="ARBA" id="ARBA00020264"/>
    </source>
</evidence>
<dbReference type="GO" id="GO:0005634">
    <property type="term" value="C:nucleus"/>
    <property type="evidence" value="ECO:0007669"/>
    <property type="project" value="UniProtKB-SubCell"/>
</dbReference>
<dbReference type="Proteomes" id="UP000036681">
    <property type="component" value="Unplaced"/>
</dbReference>
<dbReference type="GO" id="GO:0033588">
    <property type="term" value="C:elongator holoenzyme complex"/>
    <property type="evidence" value="ECO:0007669"/>
    <property type="project" value="InterPro"/>
</dbReference>
<evidence type="ECO:0000256" key="1">
    <source>
        <dbReference type="ARBA" id="ARBA00004123"/>
    </source>
</evidence>
<dbReference type="GO" id="GO:0002098">
    <property type="term" value="P:tRNA wobble uridine modification"/>
    <property type="evidence" value="ECO:0007669"/>
    <property type="project" value="InterPro"/>
</dbReference>
<comment type="subcellular location">
    <subcellularLocation>
        <location evidence="2">Cytoplasm</location>
    </subcellularLocation>
    <subcellularLocation>
        <location evidence="1">Nucleus</location>
    </subcellularLocation>
</comment>
<comment type="similarity">
    <text evidence="4">Belongs to the ELP5 family.</text>
</comment>
<evidence type="ECO:0000256" key="7">
    <source>
        <dbReference type="ARBA" id="ARBA00022694"/>
    </source>
</evidence>
<keyword evidence="7" id="KW-0819">tRNA processing</keyword>
<keyword evidence="9" id="KW-1185">Reference proteome</keyword>
<evidence type="ECO:0000313" key="10">
    <source>
        <dbReference type="WBParaSite" id="ALUE_0000879501-mRNA-1"/>
    </source>
</evidence>
<dbReference type="InterPro" id="IPR019519">
    <property type="entry name" value="Elp5"/>
</dbReference>
<sequence length="311" mass="35337">MSAFFKRYFHVSYPMETFKIEGLIIIKDAIGCSGERLWVNLLEKTLHTFKQVRLLLTATWADTLERRYACVSKEGVSLQNIDRIDTLLRILKRNEEEDNGRTAFFIDSMNVPLMWCSSPHRLARILKKLASKNAAPFYEFQSEFQCGRGAVVARIHEEGLSDDVWQLLSVVADVTLCLRASNDRTAICKSVFYKKNGKRITKVESFKVDDQCRLSCSPYIEEKTTIVPEKTTADNLEEMVLPFDIGLQLSESELEAKRNLKLPYMAAQTQEGLVGISASGKKKVRAGGRIIYTPDEADDFDESDPDDDLEI</sequence>
<dbReference type="PANTHER" id="PTHR15641:SF1">
    <property type="entry name" value="ELONGATOR COMPLEX PROTEIN 5"/>
    <property type="match status" value="1"/>
</dbReference>
<dbReference type="PANTHER" id="PTHR15641">
    <property type="entry name" value="ELONGATOR COMPLEX PROTEIN 5"/>
    <property type="match status" value="1"/>
</dbReference>
<dbReference type="GO" id="GO:0000049">
    <property type="term" value="F:tRNA binding"/>
    <property type="evidence" value="ECO:0007669"/>
    <property type="project" value="TreeGrafter"/>
</dbReference>
<evidence type="ECO:0000256" key="3">
    <source>
        <dbReference type="ARBA" id="ARBA00005043"/>
    </source>
</evidence>
<proteinExistence type="inferred from homology"/>
<name>A0A0M3HYX3_ASCLU</name>
<keyword evidence="6" id="KW-0963">Cytoplasm</keyword>
<comment type="pathway">
    <text evidence="3">tRNA modification; 5-methoxycarbonylmethyl-2-thiouridine-tRNA biosynthesis.</text>
</comment>
<keyword evidence="8" id="KW-0539">Nucleus</keyword>
<evidence type="ECO:0000256" key="6">
    <source>
        <dbReference type="ARBA" id="ARBA00022490"/>
    </source>
</evidence>
<protein>
    <recommendedName>
        <fullName evidence="5">Elongator complex protein 5</fullName>
    </recommendedName>
</protein>